<reference evidence="1 2" key="1">
    <citation type="journal article" date="2011" name="J. Bacteriol.">
        <title>Complete genome sequence of the hemotrophic Mycoplasma suis strain KI3806.</title>
        <authorList>
            <person name="Oehlerking J."/>
            <person name="Kube M."/>
            <person name="Felder K.M."/>
            <person name="Matter D."/>
            <person name="Wittenbrink M.M."/>
            <person name="Schwarzenbach S."/>
            <person name="Kramer M.M."/>
            <person name="Hoelzle K."/>
            <person name="Hoelzle L.E."/>
        </authorList>
    </citation>
    <scope>NUCLEOTIDE SEQUENCE [LARGE SCALE GENOMIC DNA]</scope>
    <source>
        <strain evidence="2">KI_3806</strain>
    </source>
</reference>
<accession>F0V1Q5</accession>
<dbReference type="EMBL" id="FQ790233">
    <property type="protein sequence ID" value="CBZ40586.1"/>
    <property type="molecule type" value="Genomic_DNA"/>
</dbReference>
<dbReference type="HOGENOM" id="CLU_053830_0_0_14"/>
<dbReference type="Proteomes" id="UP000008645">
    <property type="component" value="Chromosome"/>
</dbReference>
<evidence type="ECO:0000313" key="2">
    <source>
        <dbReference type="Proteomes" id="UP000008645"/>
    </source>
</evidence>
<proteinExistence type="predicted"/>
<dbReference type="AlphaFoldDB" id="F0V1Q5"/>
<organism evidence="1 2">
    <name type="scientific">Mycoplasma suis (strain KI_3806)</name>
    <dbReference type="NCBI Taxonomy" id="708248"/>
    <lineage>
        <taxon>Bacteria</taxon>
        <taxon>Bacillati</taxon>
        <taxon>Mycoplasmatota</taxon>
        <taxon>Mollicutes</taxon>
        <taxon>Mycoplasmataceae</taxon>
        <taxon>Mycoplasma</taxon>
    </lineage>
</organism>
<sequence>MHGQKQRFMWDGIFIDRVNSWFGSRRIPFTDENSPDYKKVLGDLKLLDLWAKLKKGFLSQNPEELRSLSQWFEKLSDPEKCQIIDVFMECEDFKNAIKSSRGEEINKKFKLDFSKLIELSEKIPPNQLPKFTDLFSKTGVFYIGGFQGYEKEVGTVLNSWLEEEIKKEISSEPKNLEKEKKLNGMNLMKAIVTGEKYGDGCEFYLKNNDEKEVFWECFIEKQVVGEEDPYFKGEIFLNPKVLDVVKAGTIDKIDSNKQEVGYVPATSKQNFAKVKKDWKEFPENKKKEVKQSFNTNGQWKGILDVSCSHIAQTGLWSWISFATNFSPEKFGCWEFYSLLFRTEKTSERRFCLFEVPKGKSYLKETNLFGPFMMSSWVKGNKLWMKCHIHSL</sequence>
<dbReference type="KEGG" id="msk:MSUIS_04930"/>
<evidence type="ECO:0000313" key="1">
    <source>
        <dbReference type="EMBL" id="CBZ40586.1"/>
    </source>
</evidence>
<name>F0V1Q5_MYCS3</name>
<gene>
    <name evidence="1" type="ORF">MSUIS_04930</name>
</gene>
<protein>
    <submittedName>
        <fullName evidence="1">Uncharacterized protein</fullName>
    </submittedName>
</protein>